<name>A0A1F6DK77_9BACT</name>
<gene>
    <name evidence="3" type="ORF">A3C87_00335</name>
</gene>
<evidence type="ECO:0000256" key="2">
    <source>
        <dbReference type="SAM" id="SignalP"/>
    </source>
</evidence>
<sequence length="263" mass="27756">MKLQQYRQSEIGTVCAIALLACATLLATSAHAAELDARFEAGVSSEGGSTGSMGEVRAQATLLGDPIPDVDITIDQNTSTGSARAEQAGSGRDTDADSDGYGDEMRAEGEIGVGFVTRLKVAGVEVRGWDAEQKAAVRAHLATADAKNDANNFGLFVAMQAIDNEMIADITIREKVEGEAETQVVVTYETTARFLGIIPRTVNAQVTVQGDGQGGITQTRTTLNASWYARVFLWGNTNRAAMEDVATEIHARLAVDAGVSVTE</sequence>
<feature type="region of interest" description="Disordered" evidence="1">
    <location>
        <begin position="67"/>
        <end position="104"/>
    </location>
</feature>
<accession>A0A1F6DK77</accession>
<protein>
    <submittedName>
        <fullName evidence="3">Uncharacterized protein</fullName>
    </submittedName>
</protein>
<dbReference type="AlphaFoldDB" id="A0A1F6DK77"/>
<proteinExistence type="predicted"/>
<evidence type="ECO:0000313" key="4">
    <source>
        <dbReference type="Proteomes" id="UP000176511"/>
    </source>
</evidence>
<feature type="signal peptide" evidence="2">
    <location>
        <begin position="1"/>
        <end position="32"/>
    </location>
</feature>
<feature type="chain" id="PRO_5009523943" evidence="2">
    <location>
        <begin position="33"/>
        <end position="263"/>
    </location>
</feature>
<organism evidence="3 4">
    <name type="scientific">Candidatus Kaiserbacteria bacterium RIFCSPHIGHO2_02_FULL_49_34</name>
    <dbReference type="NCBI Taxonomy" id="1798491"/>
    <lineage>
        <taxon>Bacteria</taxon>
        <taxon>Candidatus Kaiseribacteriota</taxon>
    </lineage>
</organism>
<comment type="caution">
    <text evidence="3">The sequence shown here is derived from an EMBL/GenBank/DDBJ whole genome shotgun (WGS) entry which is preliminary data.</text>
</comment>
<evidence type="ECO:0000313" key="3">
    <source>
        <dbReference type="EMBL" id="OGG61831.1"/>
    </source>
</evidence>
<evidence type="ECO:0000256" key="1">
    <source>
        <dbReference type="SAM" id="MobiDB-lite"/>
    </source>
</evidence>
<dbReference type="PROSITE" id="PS51257">
    <property type="entry name" value="PROKAR_LIPOPROTEIN"/>
    <property type="match status" value="1"/>
</dbReference>
<reference evidence="3 4" key="1">
    <citation type="journal article" date="2016" name="Nat. Commun.">
        <title>Thousands of microbial genomes shed light on interconnected biogeochemical processes in an aquifer system.</title>
        <authorList>
            <person name="Anantharaman K."/>
            <person name="Brown C.T."/>
            <person name="Hug L.A."/>
            <person name="Sharon I."/>
            <person name="Castelle C.J."/>
            <person name="Probst A.J."/>
            <person name="Thomas B.C."/>
            <person name="Singh A."/>
            <person name="Wilkins M.J."/>
            <person name="Karaoz U."/>
            <person name="Brodie E.L."/>
            <person name="Williams K.H."/>
            <person name="Hubbard S.S."/>
            <person name="Banfield J.F."/>
        </authorList>
    </citation>
    <scope>NUCLEOTIDE SEQUENCE [LARGE SCALE GENOMIC DNA]</scope>
</reference>
<dbReference type="EMBL" id="MFLE01000014">
    <property type="protein sequence ID" value="OGG61831.1"/>
    <property type="molecule type" value="Genomic_DNA"/>
</dbReference>
<dbReference type="Proteomes" id="UP000176511">
    <property type="component" value="Unassembled WGS sequence"/>
</dbReference>
<keyword evidence="2" id="KW-0732">Signal</keyword>